<keyword evidence="1" id="KW-0489">Methyltransferase</keyword>
<dbReference type="Gene3D" id="3.40.50.150">
    <property type="entry name" value="Vaccinia Virus protein VP39"/>
    <property type="match status" value="1"/>
</dbReference>
<dbReference type="AlphaFoldDB" id="A0A936ZL86"/>
<dbReference type="InterPro" id="IPR029063">
    <property type="entry name" value="SAM-dependent_MTases_sf"/>
</dbReference>
<gene>
    <name evidence="1" type="ORF">JI739_18085</name>
</gene>
<evidence type="ECO:0000313" key="2">
    <source>
        <dbReference type="Proteomes" id="UP000613011"/>
    </source>
</evidence>
<dbReference type="Proteomes" id="UP000613011">
    <property type="component" value="Unassembled WGS sequence"/>
</dbReference>
<name>A0A936ZL86_9BURK</name>
<dbReference type="EMBL" id="JAEQNA010000007">
    <property type="protein sequence ID" value="MBL0422263.1"/>
    <property type="molecule type" value="Genomic_DNA"/>
</dbReference>
<keyword evidence="2" id="KW-1185">Reference proteome</keyword>
<organism evidence="1 2">
    <name type="scientific">Ramlibacter aurantiacus</name>
    <dbReference type="NCBI Taxonomy" id="2801330"/>
    <lineage>
        <taxon>Bacteria</taxon>
        <taxon>Pseudomonadati</taxon>
        <taxon>Pseudomonadota</taxon>
        <taxon>Betaproteobacteria</taxon>
        <taxon>Burkholderiales</taxon>
        <taxon>Comamonadaceae</taxon>
        <taxon>Ramlibacter</taxon>
    </lineage>
</organism>
<proteinExistence type="predicted"/>
<sequence>MPAKTANVLSKFLRRVRVAAPPIASLQQQMEQLLILTRITEERSRTLEHALAKSAALLETSQEQLHSLQTVVGHFSSTAGLVQVLEERSRSHEHELLNMHTLLKIAEERSRSLEHQLQQVLMSTQHQVDFSQRWYAEAGALATESPIERARRAAKDLVLETAHPVANDSHDHLVPQSTMEGLSRPTPFVIHCVDILGPDLLAMDIGTGAAGLVYEFAMNGVTALGIDGSDYCRRHRIGYWPMLPDNLRTCDVTKPYRVSHAETRQQVAFNLVTMWEVLEHIAETDLPTTLEQIRSHLAPDGYFVGSISLLEYTDSAGRPYHVTLRPRTWWHETFRRAGLAMVEQHPWDLRLFCRGNGPRFQDFHNYALHPSEGFHFVSRPIESGSGRRLA</sequence>
<dbReference type="GO" id="GO:0008168">
    <property type="term" value="F:methyltransferase activity"/>
    <property type="evidence" value="ECO:0007669"/>
    <property type="project" value="UniProtKB-KW"/>
</dbReference>
<keyword evidence="1" id="KW-0808">Transferase</keyword>
<reference evidence="1" key="1">
    <citation type="submission" date="2021-01" db="EMBL/GenBank/DDBJ databases">
        <title>Ramlibacter sp. strain AW1 16S ribosomal RNA gene Genome sequencing and assembly.</title>
        <authorList>
            <person name="Kang M."/>
        </authorList>
    </citation>
    <scope>NUCLEOTIDE SEQUENCE</scope>
    <source>
        <strain evidence="1">AW1</strain>
    </source>
</reference>
<comment type="caution">
    <text evidence="1">The sequence shown here is derived from an EMBL/GenBank/DDBJ whole genome shotgun (WGS) entry which is preliminary data.</text>
</comment>
<dbReference type="GO" id="GO:0032259">
    <property type="term" value="P:methylation"/>
    <property type="evidence" value="ECO:0007669"/>
    <property type="project" value="UniProtKB-KW"/>
</dbReference>
<dbReference type="SUPFAM" id="SSF53335">
    <property type="entry name" value="S-adenosyl-L-methionine-dependent methyltransferases"/>
    <property type="match status" value="1"/>
</dbReference>
<accession>A0A936ZL86</accession>
<dbReference type="RefSeq" id="WP_201685332.1">
    <property type="nucleotide sequence ID" value="NZ_JAEQNA010000007.1"/>
</dbReference>
<protein>
    <submittedName>
        <fullName evidence="1">Methyltransferase domain-containing protein</fullName>
    </submittedName>
</protein>
<evidence type="ECO:0000313" key="1">
    <source>
        <dbReference type="EMBL" id="MBL0422263.1"/>
    </source>
</evidence>
<dbReference type="Pfam" id="PF13489">
    <property type="entry name" value="Methyltransf_23"/>
    <property type="match status" value="1"/>
</dbReference>